<feature type="region of interest" description="Disordered" evidence="7">
    <location>
        <begin position="708"/>
        <end position="728"/>
    </location>
</feature>
<organism evidence="10 11">
    <name type="scientific">Mikania micrantha</name>
    <name type="common">bitter vine</name>
    <dbReference type="NCBI Taxonomy" id="192012"/>
    <lineage>
        <taxon>Eukaryota</taxon>
        <taxon>Viridiplantae</taxon>
        <taxon>Streptophyta</taxon>
        <taxon>Embryophyta</taxon>
        <taxon>Tracheophyta</taxon>
        <taxon>Spermatophyta</taxon>
        <taxon>Magnoliopsida</taxon>
        <taxon>eudicotyledons</taxon>
        <taxon>Gunneridae</taxon>
        <taxon>Pentapetalae</taxon>
        <taxon>asterids</taxon>
        <taxon>campanulids</taxon>
        <taxon>Asterales</taxon>
        <taxon>Asteraceae</taxon>
        <taxon>Asteroideae</taxon>
        <taxon>Heliantheae alliance</taxon>
        <taxon>Eupatorieae</taxon>
        <taxon>Mikania</taxon>
    </lineage>
</organism>
<dbReference type="Gene3D" id="1.10.10.580">
    <property type="entry name" value="Structural maintenance of chromosome 1. Chain E"/>
    <property type="match status" value="1"/>
</dbReference>
<reference evidence="10 11" key="1">
    <citation type="submission" date="2019-05" db="EMBL/GenBank/DDBJ databases">
        <title>Mikania micrantha, genome provides insights into the molecular mechanism of rapid growth.</title>
        <authorList>
            <person name="Liu B."/>
        </authorList>
    </citation>
    <scope>NUCLEOTIDE SEQUENCE [LARGE SCALE GENOMIC DNA]</scope>
    <source>
        <strain evidence="10">NLD-2019</strain>
        <tissue evidence="10">Leaf</tissue>
    </source>
</reference>
<evidence type="ECO:0000256" key="5">
    <source>
        <dbReference type="ARBA" id="ARBA00023242"/>
    </source>
</evidence>
<comment type="similarity">
    <text evidence="2">Belongs to the rad21 family.</text>
</comment>
<dbReference type="InterPro" id="IPR023093">
    <property type="entry name" value="ScpA-like_C"/>
</dbReference>
<keyword evidence="3" id="KW-0132">Cell division</keyword>
<proteinExistence type="inferred from homology"/>
<dbReference type="FunFam" id="1.10.10.580:FF:000002">
    <property type="entry name" value="Sister chromatid cohesion 1 protein 4"/>
    <property type="match status" value="1"/>
</dbReference>
<dbReference type="GO" id="GO:1990414">
    <property type="term" value="P:replication-born double-strand break repair via sister chromatid exchange"/>
    <property type="evidence" value="ECO:0007669"/>
    <property type="project" value="TreeGrafter"/>
</dbReference>
<gene>
    <name evidence="10" type="ORF">E3N88_02964</name>
</gene>
<dbReference type="GO" id="GO:0008278">
    <property type="term" value="C:cohesin complex"/>
    <property type="evidence" value="ECO:0007669"/>
    <property type="project" value="InterPro"/>
</dbReference>
<evidence type="ECO:0000313" key="10">
    <source>
        <dbReference type="EMBL" id="KAD7479828.1"/>
    </source>
</evidence>
<dbReference type="SUPFAM" id="SSF46785">
    <property type="entry name" value="Winged helix' DNA-binding domain"/>
    <property type="match status" value="1"/>
</dbReference>
<dbReference type="InterPro" id="IPR006910">
    <property type="entry name" value="Rad21_Rec8_N"/>
</dbReference>
<feature type="domain" description="Rad21/Rec8-like protein C-terminal eukaryotic" evidence="8">
    <location>
        <begin position="1177"/>
        <end position="1224"/>
    </location>
</feature>
<feature type="domain" description="Rad21/Rec8-like protein N-terminal" evidence="9">
    <location>
        <begin position="34"/>
        <end position="127"/>
    </location>
</feature>
<dbReference type="AlphaFoldDB" id="A0A5N6Q7I6"/>
<protein>
    <recommendedName>
        <fullName evidence="12">Rad21/Rec8-like protein N-terminal domain-containing protein</fullName>
    </recommendedName>
</protein>
<dbReference type="GO" id="GO:0005634">
    <property type="term" value="C:nucleus"/>
    <property type="evidence" value="ECO:0007669"/>
    <property type="project" value="UniProtKB-SubCell"/>
</dbReference>
<dbReference type="EMBL" id="SZYD01000001">
    <property type="protein sequence ID" value="KAD7479828.1"/>
    <property type="molecule type" value="Genomic_DNA"/>
</dbReference>
<keyword evidence="3" id="KW-0131">Cell cycle</keyword>
<dbReference type="GO" id="GO:0007059">
    <property type="term" value="P:chromosome segregation"/>
    <property type="evidence" value="ECO:0007669"/>
    <property type="project" value="UniProtKB-KW"/>
</dbReference>
<dbReference type="Proteomes" id="UP000326396">
    <property type="component" value="Linkage Group LG1"/>
</dbReference>
<evidence type="ECO:0000256" key="3">
    <source>
        <dbReference type="ARBA" id="ARBA00022776"/>
    </source>
</evidence>
<dbReference type="CDD" id="cd21793">
    <property type="entry name" value="Rad21_Rec8_M_AtSYN1-like"/>
    <property type="match status" value="1"/>
</dbReference>
<dbReference type="Pfam" id="PF04824">
    <property type="entry name" value="Rad21_Rec8"/>
    <property type="match status" value="1"/>
</dbReference>
<keyword evidence="4" id="KW-0159">Chromosome partition</keyword>
<feature type="region of interest" description="Disordered" evidence="7">
    <location>
        <begin position="823"/>
        <end position="843"/>
    </location>
</feature>
<keyword evidence="3" id="KW-0498">Mitosis</keyword>
<dbReference type="InterPro" id="IPR036390">
    <property type="entry name" value="WH_DNA-bd_sf"/>
</dbReference>
<feature type="compositionally biased region" description="Polar residues" evidence="7">
    <location>
        <begin position="951"/>
        <end position="969"/>
    </location>
</feature>
<evidence type="ECO:0000259" key="9">
    <source>
        <dbReference type="Pfam" id="PF04825"/>
    </source>
</evidence>
<evidence type="ECO:0000256" key="2">
    <source>
        <dbReference type="ARBA" id="ARBA00009870"/>
    </source>
</evidence>
<evidence type="ECO:0000256" key="6">
    <source>
        <dbReference type="ARBA" id="ARBA00064543"/>
    </source>
</evidence>
<evidence type="ECO:0000256" key="7">
    <source>
        <dbReference type="SAM" id="MobiDB-lite"/>
    </source>
</evidence>
<accession>A0A5N6Q7I6</accession>
<comment type="subcellular location">
    <subcellularLocation>
        <location evidence="1">Nucleus</location>
    </subcellularLocation>
</comment>
<comment type="caution">
    <text evidence="10">The sequence shown here is derived from an EMBL/GenBank/DDBJ whole genome shotgun (WGS) entry which is preliminary data.</text>
</comment>
<dbReference type="PANTHER" id="PTHR12585">
    <property type="entry name" value="SCC1 / RAD21 FAMILY MEMBER"/>
    <property type="match status" value="1"/>
</dbReference>
<feature type="compositionally biased region" description="Basic residues" evidence="7">
    <location>
        <begin position="718"/>
        <end position="728"/>
    </location>
</feature>
<dbReference type="Pfam" id="PF04825">
    <property type="entry name" value="Rad21_Rec8_N"/>
    <property type="match status" value="1"/>
</dbReference>
<dbReference type="InterPro" id="IPR039781">
    <property type="entry name" value="Rad21/Rec8-like"/>
</dbReference>
<feature type="region of interest" description="Disordered" evidence="7">
    <location>
        <begin position="951"/>
        <end position="970"/>
    </location>
</feature>
<dbReference type="GO" id="GO:0003682">
    <property type="term" value="F:chromatin binding"/>
    <property type="evidence" value="ECO:0007669"/>
    <property type="project" value="TreeGrafter"/>
</dbReference>
<dbReference type="PANTHER" id="PTHR12585:SF69">
    <property type="entry name" value="FI11703P"/>
    <property type="match status" value="1"/>
</dbReference>
<dbReference type="OrthoDB" id="10071381at2759"/>
<keyword evidence="11" id="KW-1185">Reference proteome</keyword>
<dbReference type="InterPro" id="IPR006909">
    <property type="entry name" value="Rad21/Rec8_C_eu"/>
</dbReference>
<evidence type="ECO:0000313" key="11">
    <source>
        <dbReference type="Proteomes" id="UP000326396"/>
    </source>
</evidence>
<name>A0A5N6Q7I6_9ASTR</name>
<dbReference type="GO" id="GO:0007062">
    <property type="term" value="P:sister chromatid cohesion"/>
    <property type="evidence" value="ECO:0007669"/>
    <property type="project" value="InterPro"/>
</dbReference>
<evidence type="ECO:0000256" key="4">
    <source>
        <dbReference type="ARBA" id="ARBA00022829"/>
    </source>
</evidence>
<evidence type="ECO:0000259" key="8">
    <source>
        <dbReference type="Pfam" id="PF04824"/>
    </source>
</evidence>
<sequence length="1230" mass="135688">MATCGEAMRGGMAIGGKSTRGGVVGGTEATGGATAKKGPLGTIWIAAHLERKLRKNQVADTDIGVSVDSILFPEMPIALRLSSHLLLGVVRIYSKKVNYLFDDCSEALLKVKQAFRSTAVDLPPEESTAPYHSITLPETFDLDDFELPDNDLQGNYVDQHISSKDQITLQDTMEGVVYTTSKFGLDERFGDGDTSGLDLDEELFAEKAATPEVATGASNSEYAISFSQCVYHLDEYDGDNEPVDYAQAPCTPGLWEEPNLPNIQETSACDDHQEAENHTITESTVKENLKNVFSQEQHHYQLELHAKSPPHVAEKDQMLIHDLGSTPFTESLSTATVVPVSNDPAKGEVLLNEKPPGFQTVNDNHENFVHYQGIQANTYHLTTEFGSNVGKDHIIGSPQYHTSMKPNEAATPVLFPHDSMPNSNFPSLRPCITFLNHETNVEAPRAIDALNRNFPEIHHAVIDQNHQVQVDNVIQKDLQIESINSYANDFSAPVIQREVQVENINSYANDFPAPEKRLSLPHWLSDVPKNFVPESTPIEKDIASGNKRSFTESSMTDHSLNLNESSGLFNTNVTSQSFNLNSSSGFYSTNTTAQSLNLNQSSGFFTANTTPQSLNLNQSSGFFITNTTAQSLNSNQSSGFFTTNTTAQSLNSNQSSGIFTTNTTAQSLNLNQSSGPFTINMTGQSAVNDDDLLSSILVGRKSSILEMKPSPPVVTQSTKRRRSTAPKTVVPKRKVLMDDNMVLHGDTIRQQLTNTEDIRRLRKKAPCTRSEISMLKKQFWEDDIFSEPIFTGVSTKLSSLHSQLYNLSKIVVSCNDASLEGGNDPKLISQSDQKDTQLEAEPTVPKENANFEPLAQPIEFPMVTDNNTRDNNTVSLDYYGSQPPQIAATEHVAEPFNSEHDLFGERTAMEIDPKSISDAEIGVSVMPTEVEPSTHSDVVPSNTFDMSAAMSETQVDASQQTDAPGVSSTEKIDLESGDMDINCSKSVESNIASETNIDVAPVKVVEEKHEQDIEYRKNEEEIVNEDATLASNVESNVQNSVYNGIFGEEFGTTAAYDTEVNVVLENVSLDKSENPGRRVTFETTEMNVEDIPANNKANDDVSEILFFSHYHKAIKMNFLNFDDDDDNEADAGGDYAPDVEGTRVIDNSGWSSRTKAVAKYLQIMFDKEGERGRNMLAVNNLLVGKTRKEASRMFFETLVLKTKDYIHVEQPDPFENINIFPRSKLLKSDF</sequence>
<keyword evidence="5" id="KW-0539">Nucleus</keyword>
<evidence type="ECO:0000256" key="1">
    <source>
        <dbReference type="ARBA" id="ARBA00004123"/>
    </source>
</evidence>
<evidence type="ECO:0008006" key="12">
    <source>
        <dbReference type="Google" id="ProtNLM"/>
    </source>
</evidence>
<comment type="subunit">
    <text evidence="6">Component of the cohesin complex.</text>
</comment>